<dbReference type="PANTHER" id="PTHR21244">
    <property type="entry name" value="MITOCHONDRIAL 28S RIBOSOMAL PROTEIN S24"/>
    <property type="match status" value="1"/>
</dbReference>
<evidence type="ECO:0000256" key="6">
    <source>
        <dbReference type="ARBA" id="ARBA00023274"/>
    </source>
</evidence>
<evidence type="ECO:0000256" key="1">
    <source>
        <dbReference type="ARBA" id="ARBA00004173"/>
    </source>
</evidence>
<comment type="subcellular location">
    <subcellularLocation>
        <location evidence="1">Mitochondrion</location>
    </subcellularLocation>
</comment>
<evidence type="ECO:0000256" key="4">
    <source>
        <dbReference type="ARBA" id="ARBA00022980"/>
    </source>
</evidence>
<keyword evidence="4 7" id="KW-0689">Ribosomal protein</keyword>
<dbReference type="PANTHER" id="PTHR21244:SF1">
    <property type="entry name" value="SMALL RIBOSOMAL SUBUNIT PROTEIN US3M"/>
    <property type="match status" value="1"/>
</dbReference>
<keyword evidence="3" id="KW-0809">Transit peptide</keyword>
<sequence>MVRGLHTSTVLCRKRAGRHKVSRMHDKPLTYEEANKPNHIGVRKMWNSFDTSALENSGHRTSETAQEDVFIRKFLQGTWHRLVLSDPIIKRRANQIILTFMALRAVSPSRTFFLIGYTEEMLSLLLKSVVKLEIQTLESKKDLVYKYI</sequence>
<dbReference type="GO" id="GO:0005840">
    <property type="term" value="C:ribosome"/>
    <property type="evidence" value="ECO:0007669"/>
    <property type="project" value="UniProtKB-KW"/>
</dbReference>
<gene>
    <name evidence="7" type="primary">mRpS24</name>
    <name evidence="7" type="ORF">GZH46_00442</name>
</gene>
<accession>A0ABQ7SC56</accession>
<dbReference type="InterPro" id="IPR026146">
    <property type="entry name" value="Ribosomal_uS3m"/>
</dbReference>
<reference evidence="7 8" key="1">
    <citation type="submission" date="2020-10" db="EMBL/GenBank/DDBJ databases">
        <authorList>
            <person name="Klimov P.B."/>
            <person name="Dyachkov S.M."/>
            <person name="Chetverikov P.E."/>
        </authorList>
    </citation>
    <scope>NUCLEOTIDE SEQUENCE [LARGE SCALE GENOMIC DNA]</scope>
    <source>
        <strain evidence="7">BMOC 18-1129-001#AD2665</strain>
        <tissue evidence="7">Entire mites</tissue>
    </source>
</reference>
<feature type="non-terminal residue" evidence="7">
    <location>
        <position position="1"/>
    </location>
</feature>
<evidence type="ECO:0000313" key="7">
    <source>
        <dbReference type="EMBL" id="KAG9511000.1"/>
    </source>
</evidence>
<dbReference type="EMBL" id="JAIFTH010000043">
    <property type="protein sequence ID" value="KAG9511000.1"/>
    <property type="molecule type" value="Genomic_DNA"/>
</dbReference>
<comment type="similarity">
    <text evidence="2">Belongs to the universal ribosomal protein uS3 family.</text>
</comment>
<organism evidence="7 8">
    <name type="scientific">Fragariocoptes setiger</name>
    <dbReference type="NCBI Taxonomy" id="1670756"/>
    <lineage>
        <taxon>Eukaryota</taxon>
        <taxon>Metazoa</taxon>
        <taxon>Ecdysozoa</taxon>
        <taxon>Arthropoda</taxon>
        <taxon>Chelicerata</taxon>
        <taxon>Arachnida</taxon>
        <taxon>Acari</taxon>
        <taxon>Acariformes</taxon>
        <taxon>Trombidiformes</taxon>
        <taxon>Prostigmata</taxon>
        <taxon>Eupodina</taxon>
        <taxon>Eriophyoidea</taxon>
        <taxon>Phytoptidae</taxon>
        <taxon>Fragariocoptes</taxon>
    </lineage>
</organism>
<evidence type="ECO:0000313" key="8">
    <source>
        <dbReference type="Proteomes" id="UP000825002"/>
    </source>
</evidence>
<keyword evidence="6" id="KW-0687">Ribonucleoprotein</keyword>
<dbReference type="Pfam" id="PF14955">
    <property type="entry name" value="MRP-S24"/>
    <property type="match status" value="1"/>
</dbReference>
<dbReference type="Proteomes" id="UP000825002">
    <property type="component" value="Unassembled WGS sequence"/>
</dbReference>
<evidence type="ECO:0000256" key="3">
    <source>
        <dbReference type="ARBA" id="ARBA00022946"/>
    </source>
</evidence>
<proteinExistence type="inferred from homology"/>
<evidence type="ECO:0000256" key="2">
    <source>
        <dbReference type="ARBA" id="ARBA00010761"/>
    </source>
</evidence>
<comment type="caution">
    <text evidence="7">The sequence shown here is derived from an EMBL/GenBank/DDBJ whole genome shotgun (WGS) entry which is preliminary data.</text>
</comment>
<evidence type="ECO:0000256" key="5">
    <source>
        <dbReference type="ARBA" id="ARBA00023128"/>
    </source>
</evidence>
<keyword evidence="5" id="KW-0496">Mitochondrion</keyword>
<protein>
    <submittedName>
        <fullName evidence="7">28S ribosomal protein S24, mitochondrial</fullName>
    </submittedName>
</protein>
<keyword evidence="8" id="KW-1185">Reference proteome</keyword>
<name>A0ABQ7SC56_9ACAR</name>